<dbReference type="STRING" id="1077974.GOEFS_132_00500"/>
<name>H0R6W8_9ACTN</name>
<evidence type="ECO:0000313" key="2">
    <source>
        <dbReference type="Proteomes" id="UP000035034"/>
    </source>
</evidence>
<dbReference type="InterPro" id="IPR010775">
    <property type="entry name" value="DUF1365"/>
</dbReference>
<proteinExistence type="predicted"/>
<gene>
    <name evidence="1" type="ORF">GOEFS_132_00500</name>
</gene>
<evidence type="ECO:0000313" key="1">
    <source>
        <dbReference type="EMBL" id="GAB20819.1"/>
    </source>
</evidence>
<dbReference type="OrthoDB" id="9778801at2"/>
<dbReference type="PANTHER" id="PTHR33973:SF4">
    <property type="entry name" value="OS07G0153300 PROTEIN"/>
    <property type="match status" value="1"/>
</dbReference>
<protein>
    <recommendedName>
        <fullName evidence="3">DUF1365 domain-containing protein</fullName>
    </recommendedName>
</protein>
<sequence length="245" mass="28081">MTHTPAMYRTEITHRRTAPVVNRFRYRSLSWFIDIDDLPPITRWLRPFASFRARDHLSPPEHGRDTLRNRVDAELERHGITPQPGTVTALLNARTLGYVFDPLTLYWCHRRDGQLYAVLAEVHNTYGGRHCYAVVPDDQDRAQVDKEFYVSPFNVVGGSYSMRVPEPDDRLRIDITWYPPSGPPFHAAVSGTRTAVTTRGVLTAQLRAPLAPIVVSARIRLQGITLWRKGLQIIPRPNSRVRRHS</sequence>
<comment type="caution">
    <text evidence="1">The sequence shown here is derived from an EMBL/GenBank/DDBJ whole genome shotgun (WGS) entry which is preliminary data.</text>
</comment>
<dbReference type="AlphaFoldDB" id="H0R6W8"/>
<keyword evidence="2" id="KW-1185">Reference proteome</keyword>
<dbReference type="Pfam" id="PF07103">
    <property type="entry name" value="DUF1365"/>
    <property type="match status" value="1"/>
</dbReference>
<dbReference type="RefSeq" id="WP_007320154.1">
    <property type="nucleotide sequence ID" value="NZ_BAEH01000132.1"/>
</dbReference>
<accession>H0R6W8</accession>
<dbReference type="eggNOG" id="COG3496">
    <property type="taxonomic scope" value="Bacteria"/>
</dbReference>
<dbReference type="Proteomes" id="UP000035034">
    <property type="component" value="Unassembled WGS sequence"/>
</dbReference>
<evidence type="ECO:0008006" key="3">
    <source>
        <dbReference type="Google" id="ProtNLM"/>
    </source>
</evidence>
<reference evidence="1 2" key="1">
    <citation type="submission" date="2011-12" db="EMBL/GenBank/DDBJ databases">
        <title>Whole genome shotgun sequence of Gordonia effusa NBRC 100432.</title>
        <authorList>
            <person name="Yoshida I."/>
            <person name="Takarada H."/>
            <person name="Hosoyama A."/>
            <person name="Tsuchikane K."/>
            <person name="Katsumata H."/>
            <person name="Yamazaki S."/>
            <person name="Fujita N."/>
        </authorList>
    </citation>
    <scope>NUCLEOTIDE SEQUENCE [LARGE SCALE GENOMIC DNA]</scope>
    <source>
        <strain evidence="1 2">NBRC 100432</strain>
    </source>
</reference>
<dbReference type="EMBL" id="BAEH01000132">
    <property type="protein sequence ID" value="GAB20819.1"/>
    <property type="molecule type" value="Genomic_DNA"/>
</dbReference>
<organism evidence="1 2">
    <name type="scientific">Gordonia effusa NBRC 100432</name>
    <dbReference type="NCBI Taxonomy" id="1077974"/>
    <lineage>
        <taxon>Bacteria</taxon>
        <taxon>Bacillati</taxon>
        <taxon>Actinomycetota</taxon>
        <taxon>Actinomycetes</taxon>
        <taxon>Mycobacteriales</taxon>
        <taxon>Gordoniaceae</taxon>
        <taxon>Gordonia</taxon>
    </lineage>
</organism>
<dbReference type="PANTHER" id="PTHR33973">
    <property type="entry name" value="OS07G0153300 PROTEIN"/>
    <property type="match status" value="1"/>
</dbReference>